<dbReference type="Pfam" id="PF00532">
    <property type="entry name" value="Peripla_BP_1"/>
    <property type="match status" value="1"/>
</dbReference>
<dbReference type="Proteomes" id="UP001595937">
    <property type="component" value="Unassembled WGS sequence"/>
</dbReference>
<organism evidence="5 6">
    <name type="scientific">Brachybacterium tyrofermentans</name>
    <dbReference type="NCBI Taxonomy" id="47848"/>
    <lineage>
        <taxon>Bacteria</taxon>
        <taxon>Bacillati</taxon>
        <taxon>Actinomycetota</taxon>
        <taxon>Actinomycetes</taxon>
        <taxon>Micrococcales</taxon>
        <taxon>Dermabacteraceae</taxon>
        <taxon>Brachybacterium</taxon>
    </lineage>
</organism>
<comment type="caution">
    <text evidence="5">The sequence shown here is derived from an EMBL/GenBank/DDBJ whole genome shotgun (WGS) entry which is preliminary data.</text>
</comment>
<evidence type="ECO:0000313" key="6">
    <source>
        <dbReference type="Proteomes" id="UP001595937"/>
    </source>
</evidence>
<gene>
    <name evidence="5" type="ORF">ACFPK8_09790</name>
</gene>
<sequence length="330" mass="35577">MSQRPTIMDVAAAAGVSSATVSRVVNGVASVDRDLARRVRVAVRTTGYVPNALGRSLRRGGTAQIAVVTPDAENPYFTQIISEVERIVRADHYSVTVAHTEDDLDLERDCFAQLVGRHVAGVLLVPVHGARTDLSPLTDAGIPVVLVDRWIDGAATDLVATDNIEAGRQAARHLHERGFRAPAVLTGPSDLRTTEERVVGHLAAWRELGVAAPDSVIARGDLHLESGRELMAQILAAGEADCVYVTNNRMSAGAFESMRGVQDAPALLATDDDLWTRLVTPSVSVVHQPVRATARAAARMLGQRMTDPEEEPSTTLLRSRIIDRESTRPR</sequence>
<dbReference type="Pfam" id="PF00356">
    <property type="entry name" value="LacI"/>
    <property type="match status" value="1"/>
</dbReference>
<evidence type="ECO:0000256" key="2">
    <source>
        <dbReference type="ARBA" id="ARBA00023125"/>
    </source>
</evidence>
<dbReference type="CDD" id="cd01392">
    <property type="entry name" value="HTH_LacI"/>
    <property type="match status" value="1"/>
</dbReference>
<name>A0ABW0FIS9_9MICO</name>
<evidence type="ECO:0000259" key="4">
    <source>
        <dbReference type="PROSITE" id="PS50932"/>
    </source>
</evidence>
<dbReference type="GO" id="GO:0003677">
    <property type="term" value="F:DNA binding"/>
    <property type="evidence" value="ECO:0007669"/>
    <property type="project" value="UniProtKB-KW"/>
</dbReference>
<keyword evidence="1" id="KW-0805">Transcription regulation</keyword>
<dbReference type="InterPro" id="IPR001761">
    <property type="entry name" value="Peripla_BP/Lac1_sug-bd_dom"/>
</dbReference>
<accession>A0ABW0FIS9</accession>
<dbReference type="CDD" id="cd06267">
    <property type="entry name" value="PBP1_LacI_sugar_binding-like"/>
    <property type="match status" value="1"/>
</dbReference>
<keyword evidence="3" id="KW-0804">Transcription</keyword>
<dbReference type="InterPro" id="IPR028082">
    <property type="entry name" value="Peripla_BP_I"/>
</dbReference>
<feature type="domain" description="HTH lacI-type" evidence="4">
    <location>
        <begin position="5"/>
        <end position="59"/>
    </location>
</feature>
<keyword evidence="2 5" id="KW-0238">DNA-binding</keyword>
<protein>
    <submittedName>
        <fullName evidence="5">LacI family DNA-binding transcriptional regulator</fullName>
    </submittedName>
</protein>
<dbReference type="PROSITE" id="PS00356">
    <property type="entry name" value="HTH_LACI_1"/>
    <property type="match status" value="1"/>
</dbReference>
<dbReference type="EMBL" id="JBHSLN010000023">
    <property type="protein sequence ID" value="MFC5297800.1"/>
    <property type="molecule type" value="Genomic_DNA"/>
</dbReference>
<dbReference type="InterPro" id="IPR010982">
    <property type="entry name" value="Lambda_DNA-bd_dom_sf"/>
</dbReference>
<dbReference type="SUPFAM" id="SSF47413">
    <property type="entry name" value="lambda repressor-like DNA-binding domains"/>
    <property type="match status" value="1"/>
</dbReference>
<evidence type="ECO:0000313" key="5">
    <source>
        <dbReference type="EMBL" id="MFC5297800.1"/>
    </source>
</evidence>
<dbReference type="SUPFAM" id="SSF53822">
    <property type="entry name" value="Periplasmic binding protein-like I"/>
    <property type="match status" value="1"/>
</dbReference>
<reference evidence="6" key="1">
    <citation type="journal article" date="2019" name="Int. J. Syst. Evol. Microbiol.">
        <title>The Global Catalogue of Microorganisms (GCM) 10K type strain sequencing project: providing services to taxonomists for standard genome sequencing and annotation.</title>
        <authorList>
            <consortium name="The Broad Institute Genomics Platform"/>
            <consortium name="The Broad Institute Genome Sequencing Center for Infectious Disease"/>
            <person name="Wu L."/>
            <person name="Ma J."/>
        </authorList>
    </citation>
    <scope>NUCLEOTIDE SEQUENCE [LARGE SCALE GENOMIC DNA]</scope>
    <source>
        <strain evidence="6">CGMCC 1.16455</strain>
    </source>
</reference>
<dbReference type="PROSITE" id="PS50932">
    <property type="entry name" value="HTH_LACI_2"/>
    <property type="match status" value="1"/>
</dbReference>
<dbReference type="PANTHER" id="PTHR30146:SF109">
    <property type="entry name" value="HTH-TYPE TRANSCRIPTIONAL REGULATOR GALS"/>
    <property type="match status" value="1"/>
</dbReference>
<dbReference type="Gene3D" id="1.10.260.40">
    <property type="entry name" value="lambda repressor-like DNA-binding domains"/>
    <property type="match status" value="1"/>
</dbReference>
<dbReference type="GeneID" id="303297218"/>
<dbReference type="SMART" id="SM00354">
    <property type="entry name" value="HTH_LACI"/>
    <property type="match status" value="1"/>
</dbReference>
<dbReference type="PRINTS" id="PR00036">
    <property type="entry name" value="HTHLACI"/>
</dbReference>
<dbReference type="Gene3D" id="3.40.50.2300">
    <property type="match status" value="2"/>
</dbReference>
<proteinExistence type="predicted"/>
<dbReference type="RefSeq" id="WP_343923781.1">
    <property type="nucleotide sequence ID" value="NZ_BAAAIR010000034.1"/>
</dbReference>
<dbReference type="PANTHER" id="PTHR30146">
    <property type="entry name" value="LACI-RELATED TRANSCRIPTIONAL REPRESSOR"/>
    <property type="match status" value="1"/>
</dbReference>
<evidence type="ECO:0000256" key="3">
    <source>
        <dbReference type="ARBA" id="ARBA00023163"/>
    </source>
</evidence>
<dbReference type="InterPro" id="IPR000843">
    <property type="entry name" value="HTH_LacI"/>
</dbReference>
<keyword evidence="6" id="KW-1185">Reference proteome</keyword>
<evidence type="ECO:0000256" key="1">
    <source>
        <dbReference type="ARBA" id="ARBA00023015"/>
    </source>
</evidence>